<name>A0A433SF70_9BURK</name>
<keyword evidence="1" id="KW-0175">Coiled coil</keyword>
<evidence type="ECO:0000256" key="1">
    <source>
        <dbReference type="SAM" id="Coils"/>
    </source>
</evidence>
<dbReference type="Gene3D" id="1.25.40.10">
    <property type="entry name" value="Tetratricopeptide repeat domain"/>
    <property type="match status" value="1"/>
</dbReference>
<evidence type="ECO:0008006" key="4">
    <source>
        <dbReference type="Google" id="ProtNLM"/>
    </source>
</evidence>
<feature type="coiled-coil region" evidence="1">
    <location>
        <begin position="288"/>
        <end position="315"/>
    </location>
</feature>
<keyword evidence="3" id="KW-1185">Reference proteome</keyword>
<dbReference type="Proteomes" id="UP000286947">
    <property type="component" value="Unassembled WGS sequence"/>
</dbReference>
<dbReference type="InterPro" id="IPR011990">
    <property type="entry name" value="TPR-like_helical_dom_sf"/>
</dbReference>
<protein>
    <recommendedName>
        <fullName evidence="4">Sel1 repeat family protein</fullName>
    </recommendedName>
</protein>
<organism evidence="2 3">
    <name type="scientific">Saezia sanguinis</name>
    <dbReference type="NCBI Taxonomy" id="1965230"/>
    <lineage>
        <taxon>Bacteria</taxon>
        <taxon>Pseudomonadati</taxon>
        <taxon>Pseudomonadota</taxon>
        <taxon>Betaproteobacteria</taxon>
        <taxon>Burkholderiales</taxon>
        <taxon>Saeziaceae</taxon>
        <taxon>Saezia</taxon>
    </lineage>
</organism>
<sequence>MDYQIKPSSLPQQQLWTIEHAQGVLENAYYIGIPRVEDKVALLALVRQAWQWDKNAMIQYVEILNSEMIYPPDEDESLDHFLITYREQIVGSNGDLLNEPPILRLPYWDFMQILASNKYPYPAKRLAGRMLGNSGKDEQNNYLPYSKEDASQMVNYLRYSIAGGYRSYEFLADTLLFRTGFGNRDEDHESLNRLQNHASDLSQEELLEAIEAYKVCATHGSSYCMMRLSEAYFNGIGFEKNLEQAYIWAKLSHQAYALFLEDALTQAPPDLWVQHMYKTVDTYNEEILSQILQEINREQIELAEATKQAMETKLTWDYETWVRGRDPVPPMP</sequence>
<dbReference type="SUPFAM" id="SSF81901">
    <property type="entry name" value="HCP-like"/>
    <property type="match status" value="1"/>
</dbReference>
<comment type="caution">
    <text evidence="2">The sequence shown here is derived from an EMBL/GenBank/DDBJ whole genome shotgun (WGS) entry which is preliminary data.</text>
</comment>
<dbReference type="AlphaFoldDB" id="A0A433SF70"/>
<proteinExistence type="predicted"/>
<dbReference type="RefSeq" id="WP_126979387.1">
    <property type="nucleotide sequence ID" value="NZ_PQSP01000002.1"/>
</dbReference>
<accession>A0A433SF70</accession>
<reference evidence="2 3" key="1">
    <citation type="submission" date="2018-01" db="EMBL/GenBank/DDBJ databases">
        <title>Saezia sanguinis gen. nov., sp. nov., in the order Burkholderiales isolated from human blood.</title>
        <authorList>
            <person name="Medina-Pascual M.J."/>
            <person name="Valdezate S."/>
            <person name="Monzon S."/>
            <person name="Cuesta I."/>
            <person name="Carrasco G."/>
            <person name="Villalon P."/>
            <person name="Saez-Nieto J.A."/>
        </authorList>
    </citation>
    <scope>NUCLEOTIDE SEQUENCE [LARGE SCALE GENOMIC DNA]</scope>
    <source>
        <strain evidence="2 3">CNM695-12</strain>
    </source>
</reference>
<dbReference type="EMBL" id="PQSP01000002">
    <property type="protein sequence ID" value="RUS67393.1"/>
    <property type="molecule type" value="Genomic_DNA"/>
</dbReference>
<evidence type="ECO:0000313" key="3">
    <source>
        <dbReference type="Proteomes" id="UP000286947"/>
    </source>
</evidence>
<gene>
    <name evidence="2" type="ORF">CUZ56_01338</name>
</gene>
<evidence type="ECO:0000313" key="2">
    <source>
        <dbReference type="EMBL" id="RUS67393.1"/>
    </source>
</evidence>